<dbReference type="AlphaFoldDB" id="A0A401U793"/>
<name>A0A401U793_9BACT</name>
<gene>
    <name evidence="1" type="ORF">SanaruYs_09660</name>
</gene>
<dbReference type="Gene3D" id="2.60.40.1820">
    <property type="match status" value="1"/>
</dbReference>
<dbReference type="Proteomes" id="UP000288227">
    <property type="component" value="Unassembled WGS sequence"/>
</dbReference>
<evidence type="ECO:0000313" key="1">
    <source>
        <dbReference type="EMBL" id="GCC50748.1"/>
    </source>
</evidence>
<proteinExistence type="predicted"/>
<organism evidence="1 2">
    <name type="scientific">Chryseotalea sanaruensis</name>
    <dbReference type="NCBI Taxonomy" id="2482724"/>
    <lineage>
        <taxon>Bacteria</taxon>
        <taxon>Pseudomonadati</taxon>
        <taxon>Bacteroidota</taxon>
        <taxon>Cytophagia</taxon>
        <taxon>Cytophagales</taxon>
        <taxon>Chryseotaleaceae</taxon>
        <taxon>Chryseotalea</taxon>
    </lineage>
</organism>
<protein>
    <recommendedName>
        <fullName evidence="3">Late embryogenesis abundant protein LEA-2 subgroup domain-containing protein</fullName>
    </recommendedName>
</protein>
<dbReference type="SUPFAM" id="SSF117070">
    <property type="entry name" value="LEA14-like"/>
    <property type="match status" value="1"/>
</dbReference>
<evidence type="ECO:0000313" key="2">
    <source>
        <dbReference type="Proteomes" id="UP000288227"/>
    </source>
</evidence>
<sequence length="162" mass="18315">MSVYTKALHLKSMKNSTNFILFLFLIITLTACGDYEAVELRQIKSVVADVSDDPMLRTEAIFYNPNNKSGKLKAVNVDVFVEGKKAAIVKQKMKIKVPARGEFSVPLMVKINLKEQGLMNTLLSVLGAKRLKVRYKGHVRISYHGLPIIVPVDHEEEVRIRF</sequence>
<accession>A0A401U793</accession>
<comment type="caution">
    <text evidence="1">The sequence shown here is derived from an EMBL/GenBank/DDBJ whole genome shotgun (WGS) entry which is preliminary data.</text>
</comment>
<dbReference type="EMBL" id="BHXQ01000002">
    <property type="protein sequence ID" value="GCC50748.1"/>
    <property type="molecule type" value="Genomic_DNA"/>
</dbReference>
<keyword evidence="2" id="KW-1185">Reference proteome</keyword>
<dbReference type="PROSITE" id="PS51257">
    <property type="entry name" value="PROKAR_LIPOPROTEIN"/>
    <property type="match status" value="1"/>
</dbReference>
<reference evidence="1 2" key="1">
    <citation type="submission" date="2018-11" db="EMBL/GenBank/DDBJ databases">
        <title>Chryseotalea sanarue gen. nov., sp., nov., a member of the family Cytophagaceae, isolated from a brackish lake in Hamamatsu Japan.</title>
        <authorList>
            <person name="Maejima Y."/>
            <person name="Iino T."/>
            <person name="Muraguchi Y."/>
            <person name="Fukuda K."/>
            <person name="Ohkuma M."/>
            <person name="Moriuchi R."/>
            <person name="Dohra H."/>
            <person name="Kimbara K."/>
            <person name="Shintani M."/>
        </authorList>
    </citation>
    <scope>NUCLEOTIDE SEQUENCE [LARGE SCALE GENOMIC DNA]</scope>
    <source>
        <strain evidence="1 2">Ys</strain>
    </source>
</reference>
<evidence type="ECO:0008006" key="3">
    <source>
        <dbReference type="Google" id="ProtNLM"/>
    </source>
</evidence>